<gene>
    <name evidence="1" type="ORF">Tci_926475</name>
</gene>
<organism evidence="1">
    <name type="scientific">Tanacetum cinerariifolium</name>
    <name type="common">Dalmatian daisy</name>
    <name type="synonym">Chrysanthemum cinerariifolium</name>
    <dbReference type="NCBI Taxonomy" id="118510"/>
    <lineage>
        <taxon>Eukaryota</taxon>
        <taxon>Viridiplantae</taxon>
        <taxon>Streptophyta</taxon>
        <taxon>Embryophyta</taxon>
        <taxon>Tracheophyta</taxon>
        <taxon>Spermatophyta</taxon>
        <taxon>Magnoliopsida</taxon>
        <taxon>eudicotyledons</taxon>
        <taxon>Gunneridae</taxon>
        <taxon>Pentapetalae</taxon>
        <taxon>asterids</taxon>
        <taxon>campanulids</taxon>
        <taxon>Asterales</taxon>
        <taxon>Asteraceae</taxon>
        <taxon>Asteroideae</taxon>
        <taxon>Anthemideae</taxon>
        <taxon>Anthemidinae</taxon>
        <taxon>Tanacetum</taxon>
    </lineage>
</organism>
<comment type="caution">
    <text evidence="1">The sequence shown here is derived from an EMBL/GenBank/DDBJ whole genome shotgun (WGS) entry which is preliminary data.</text>
</comment>
<dbReference type="AlphaFoldDB" id="A0A699X9K5"/>
<dbReference type="EMBL" id="BKCJ011806730">
    <property type="protein sequence ID" value="GFD54506.1"/>
    <property type="molecule type" value="Genomic_DNA"/>
</dbReference>
<sequence length="70" mass="6845">GAARRVFAGQGCRKCQYLGADILDAFVHGLRRAVPRAVPAGPGAGRAARNAAGAGAIAGAENAAPAAFSV</sequence>
<proteinExistence type="predicted"/>
<reference evidence="1" key="1">
    <citation type="journal article" date="2019" name="Sci. Rep.">
        <title>Draft genome of Tanacetum cinerariifolium, the natural source of mosquito coil.</title>
        <authorList>
            <person name="Yamashiro T."/>
            <person name="Shiraishi A."/>
            <person name="Satake H."/>
            <person name="Nakayama K."/>
        </authorList>
    </citation>
    <scope>NUCLEOTIDE SEQUENCE</scope>
</reference>
<accession>A0A699X9K5</accession>
<feature type="non-terminal residue" evidence="1">
    <location>
        <position position="1"/>
    </location>
</feature>
<evidence type="ECO:0000313" key="1">
    <source>
        <dbReference type="EMBL" id="GFD54506.1"/>
    </source>
</evidence>
<name>A0A699X9K5_TANCI</name>
<protein>
    <submittedName>
        <fullName evidence="1">Uncharacterized protein</fullName>
    </submittedName>
</protein>